<dbReference type="Pfam" id="PF03572">
    <property type="entry name" value="Peptidase_S41"/>
    <property type="match status" value="1"/>
</dbReference>
<feature type="domain" description="CPAF-like PDZ" evidence="3">
    <location>
        <begin position="114"/>
        <end position="227"/>
    </location>
</feature>
<dbReference type="InterPro" id="IPR056186">
    <property type="entry name" value="PDZ_CPAF-rel"/>
</dbReference>
<dbReference type="PANTHER" id="PTHR37049">
    <property type="entry name" value="PEPTIDASE S41 FAMILY PROTEIN"/>
    <property type="match status" value="1"/>
</dbReference>
<feature type="region of interest" description="Disordered" evidence="1">
    <location>
        <begin position="240"/>
        <end position="270"/>
    </location>
</feature>
<dbReference type="Gene3D" id="3.90.226.10">
    <property type="entry name" value="2-enoyl-CoA Hydratase, Chain A, domain 1"/>
    <property type="match status" value="1"/>
</dbReference>
<evidence type="ECO:0008006" key="6">
    <source>
        <dbReference type="Google" id="ProtNLM"/>
    </source>
</evidence>
<dbReference type="Proteomes" id="UP001239445">
    <property type="component" value="Unassembled WGS sequence"/>
</dbReference>
<dbReference type="Pfam" id="PF23658">
    <property type="entry name" value="PDZ_CPAF_rel"/>
    <property type="match status" value="1"/>
</dbReference>
<evidence type="ECO:0000313" key="4">
    <source>
        <dbReference type="EMBL" id="KAK1761538.1"/>
    </source>
</evidence>
<dbReference type="GO" id="GO:0008236">
    <property type="term" value="F:serine-type peptidase activity"/>
    <property type="evidence" value="ECO:0007669"/>
    <property type="project" value="InterPro"/>
</dbReference>
<reference evidence="4" key="1">
    <citation type="submission" date="2023-06" db="EMBL/GenBank/DDBJ databases">
        <title>Genome-scale phylogeny and comparative genomics of the fungal order Sordariales.</title>
        <authorList>
            <consortium name="Lawrence Berkeley National Laboratory"/>
            <person name="Hensen N."/>
            <person name="Bonometti L."/>
            <person name="Westerberg I."/>
            <person name="Brannstrom I.O."/>
            <person name="Guillou S."/>
            <person name="Cros-Aarteil S."/>
            <person name="Calhoun S."/>
            <person name="Haridas S."/>
            <person name="Kuo A."/>
            <person name="Mondo S."/>
            <person name="Pangilinan J."/>
            <person name="Riley R."/>
            <person name="Labutti K."/>
            <person name="Andreopoulos B."/>
            <person name="Lipzen A."/>
            <person name="Chen C."/>
            <person name="Yanf M."/>
            <person name="Daum C."/>
            <person name="Ng V."/>
            <person name="Clum A."/>
            <person name="Steindorff A."/>
            <person name="Ohm R."/>
            <person name="Martin F."/>
            <person name="Silar P."/>
            <person name="Natvig D."/>
            <person name="Lalanne C."/>
            <person name="Gautier V."/>
            <person name="Ament-Velasquez S.L."/>
            <person name="Kruys A."/>
            <person name="Hutchinson M.I."/>
            <person name="Powell A.J."/>
            <person name="Barry K."/>
            <person name="Miller A.N."/>
            <person name="Grigoriev I.V."/>
            <person name="Debuchy R."/>
            <person name="Gladieux P."/>
            <person name="Thoren M.H."/>
            <person name="Johannesson H."/>
        </authorList>
    </citation>
    <scope>NUCLEOTIDE SEQUENCE</scope>
    <source>
        <strain evidence="4">PSN4</strain>
    </source>
</reference>
<name>A0AAJ0BQH1_9PEZI</name>
<dbReference type="GO" id="GO:0006508">
    <property type="term" value="P:proteolysis"/>
    <property type="evidence" value="ECO:0007669"/>
    <property type="project" value="InterPro"/>
</dbReference>
<keyword evidence="5" id="KW-1185">Reference proteome</keyword>
<dbReference type="EMBL" id="MU839827">
    <property type="protein sequence ID" value="KAK1761538.1"/>
    <property type="molecule type" value="Genomic_DNA"/>
</dbReference>
<organism evidence="4 5">
    <name type="scientific">Echria macrotheca</name>
    <dbReference type="NCBI Taxonomy" id="438768"/>
    <lineage>
        <taxon>Eukaryota</taxon>
        <taxon>Fungi</taxon>
        <taxon>Dikarya</taxon>
        <taxon>Ascomycota</taxon>
        <taxon>Pezizomycotina</taxon>
        <taxon>Sordariomycetes</taxon>
        <taxon>Sordariomycetidae</taxon>
        <taxon>Sordariales</taxon>
        <taxon>Schizotheciaceae</taxon>
        <taxon>Echria</taxon>
    </lineage>
</organism>
<protein>
    <recommendedName>
        <fullName evidence="6">Tail specific protease domain-containing protein</fullName>
    </recommendedName>
</protein>
<evidence type="ECO:0000259" key="2">
    <source>
        <dbReference type="Pfam" id="PF03572"/>
    </source>
</evidence>
<dbReference type="InterPro" id="IPR052766">
    <property type="entry name" value="S41A_metabolite_peptidase"/>
</dbReference>
<evidence type="ECO:0000256" key="1">
    <source>
        <dbReference type="SAM" id="MobiDB-lite"/>
    </source>
</evidence>
<dbReference type="InterPro" id="IPR005151">
    <property type="entry name" value="Tail-specific_protease"/>
</dbReference>
<sequence>MSRVHSGGCRARHWRDRVVSLPKLSPRDPYTNSRESLLPYMSFQSTLGYLRSPPKGYLVPGVDIIGGLAAIREKLRKGSYKNQLEWALDMRQLWAAVSDGHFAYTPALLTTFFFERTLNMTSVSSDGLSLPKIYDINDVMSGSGLDSVSDIESIDGTPIQDFLGVAAAVQGTQDPDAQFNSLFWSIPGIGSVPGATFDFTLPDKHTVRFTNGTTRDYRNLASTTIDFSDIDSGEKLHAAVEIPPDTPPTKLRRRDDSDLPPAATSVPGYPSPVEIHRDGYIAGYFLNTTAHSNVAVLVLTSFESATDDSSSTPGAQTAEFEETRRVIRDFFAACAKAGRTKLIIDVSKNGGGLVFQGFEAYRNLFPKAQAWSGARLRANAALDIEGAATFGTPDQIESAILDPSTSKPYTSWDAMYGPKVFPEDRETNMLVYDFTNSSLTSEPNFPPFTITGSDPSDPPPKQPFAKDDIVVVTDGYCGSTCTIFVGLLQREAGVRTVALGGRPLSQPMQAVGGVKGSQVNSIAALQSTWSSVASISTLQNTSWSSVASVSTLQNTRSDAASIPASISSIFPTANDTLPPLQPTDLSSITLNYRNAYPQNAQSGPPAHFLYEAANCRRFYRPEHLQDMTTQWSDVADVAWGGAPCVPGSATGKNNTMADRTVGYSDAVLSKQSVYDGPGSLTNADWIALGKNRTGSLELIADATTSGAARVGMSLSVVVGVVLGMTLL</sequence>
<dbReference type="AlphaFoldDB" id="A0AAJ0BQH1"/>
<accession>A0AAJ0BQH1</accession>
<proteinExistence type="predicted"/>
<comment type="caution">
    <text evidence="4">The sequence shown here is derived from an EMBL/GenBank/DDBJ whole genome shotgun (WGS) entry which is preliminary data.</text>
</comment>
<feature type="domain" description="Tail specific protease" evidence="2">
    <location>
        <begin position="294"/>
        <end position="492"/>
    </location>
</feature>
<dbReference type="SUPFAM" id="SSF52096">
    <property type="entry name" value="ClpP/crotonase"/>
    <property type="match status" value="1"/>
</dbReference>
<dbReference type="PANTHER" id="PTHR37049:SF4">
    <property type="entry name" value="RHODANESE DOMAIN-CONTAINING PROTEIN"/>
    <property type="match status" value="1"/>
</dbReference>
<dbReference type="InterPro" id="IPR029045">
    <property type="entry name" value="ClpP/crotonase-like_dom_sf"/>
</dbReference>
<evidence type="ECO:0000313" key="5">
    <source>
        <dbReference type="Proteomes" id="UP001239445"/>
    </source>
</evidence>
<evidence type="ECO:0000259" key="3">
    <source>
        <dbReference type="Pfam" id="PF23658"/>
    </source>
</evidence>
<gene>
    <name evidence="4" type="ORF">QBC47DRAFT_370366</name>
</gene>